<evidence type="ECO:0000256" key="6">
    <source>
        <dbReference type="ARBA" id="ARBA00022989"/>
    </source>
</evidence>
<evidence type="ECO:0000256" key="8">
    <source>
        <dbReference type="ARBA" id="ARBA00034651"/>
    </source>
</evidence>
<comment type="caution">
    <text evidence="12">The sequence shown here is derived from an EMBL/GenBank/DDBJ whole genome shotgun (WGS) entry which is preliminary data.</text>
</comment>
<dbReference type="GO" id="GO:0015250">
    <property type="term" value="F:water channel activity"/>
    <property type="evidence" value="ECO:0007669"/>
    <property type="project" value="TreeGrafter"/>
</dbReference>
<dbReference type="InterPro" id="IPR023271">
    <property type="entry name" value="Aquaporin-like"/>
</dbReference>
<evidence type="ECO:0000256" key="10">
    <source>
        <dbReference type="SAM" id="MobiDB-lite"/>
    </source>
</evidence>
<dbReference type="InterPro" id="IPR034294">
    <property type="entry name" value="Aquaporin_transptr"/>
</dbReference>
<dbReference type="InterPro" id="IPR000425">
    <property type="entry name" value="MIP"/>
</dbReference>
<dbReference type="Pfam" id="PF00230">
    <property type="entry name" value="MIP"/>
    <property type="match status" value="1"/>
</dbReference>
<name>A0A086T8G7_HAPC1</name>
<evidence type="ECO:0000256" key="3">
    <source>
        <dbReference type="ARBA" id="ARBA00022448"/>
    </source>
</evidence>
<keyword evidence="6 11" id="KW-1133">Transmembrane helix</keyword>
<protein>
    <submittedName>
        <fullName evidence="12">Aquaporin-like protein</fullName>
    </submittedName>
</protein>
<evidence type="ECO:0000256" key="11">
    <source>
        <dbReference type="SAM" id="Phobius"/>
    </source>
</evidence>
<evidence type="ECO:0000313" key="12">
    <source>
        <dbReference type="EMBL" id="KFH45649.1"/>
    </source>
</evidence>
<evidence type="ECO:0000256" key="1">
    <source>
        <dbReference type="ARBA" id="ARBA00004141"/>
    </source>
</evidence>
<feature type="transmembrane region" description="Helical" evidence="11">
    <location>
        <begin position="73"/>
        <end position="94"/>
    </location>
</feature>
<accession>A0A086T8G7</accession>
<evidence type="ECO:0000313" key="13">
    <source>
        <dbReference type="Proteomes" id="UP000029964"/>
    </source>
</evidence>
<feature type="transmembrane region" description="Helical" evidence="11">
    <location>
        <begin position="100"/>
        <end position="115"/>
    </location>
</feature>
<feature type="transmembrane region" description="Helical" evidence="11">
    <location>
        <begin position="32"/>
        <end position="52"/>
    </location>
</feature>
<evidence type="ECO:0000256" key="4">
    <source>
        <dbReference type="ARBA" id="ARBA00022692"/>
    </source>
</evidence>
<keyword evidence="7 11" id="KW-0472">Membrane</keyword>
<comment type="similarity">
    <text evidence="2 9">Belongs to the MIP/aquaporin (TC 1.A.8) family.</text>
</comment>
<reference evidence="13" key="1">
    <citation type="journal article" date="2014" name="Genome Announc.">
        <title>Genome sequence and annotation of Acremonium chrysogenum, producer of the beta-lactam antibiotic cephalosporin C.</title>
        <authorList>
            <person name="Terfehr D."/>
            <person name="Dahlmann T.A."/>
            <person name="Specht T."/>
            <person name="Zadra I."/>
            <person name="Kuernsteiner H."/>
            <person name="Kueck U."/>
        </authorList>
    </citation>
    <scope>NUCLEOTIDE SEQUENCE [LARGE SCALE GENOMIC DNA]</scope>
    <source>
        <strain evidence="13">ATCC 11550 / CBS 779.69 / DSM 880 / IAM 14645 / JCM 23072 / IMI 49137</strain>
    </source>
</reference>
<dbReference type="PANTHER" id="PTHR19139:SF199">
    <property type="entry name" value="MIP17260P"/>
    <property type="match status" value="1"/>
</dbReference>
<dbReference type="EMBL" id="JPKY01000029">
    <property type="protein sequence ID" value="KFH45649.1"/>
    <property type="molecule type" value="Genomic_DNA"/>
</dbReference>
<evidence type="ECO:0000256" key="2">
    <source>
        <dbReference type="ARBA" id="ARBA00006175"/>
    </source>
</evidence>
<keyword evidence="13" id="KW-1185">Reference proteome</keyword>
<proteinExistence type="inferred from homology"/>
<gene>
    <name evidence="12" type="ORF">ACRE_035710</name>
</gene>
<keyword evidence="5" id="KW-0677">Repeat</keyword>
<feature type="region of interest" description="Disordered" evidence="10">
    <location>
        <begin position="294"/>
        <end position="323"/>
    </location>
</feature>
<dbReference type="FunFam" id="1.20.1080.10:FF:000014">
    <property type="entry name" value="Aquaporin 1"/>
    <property type="match status" value="1"/>
</dbReference>
<evidence type="ECO:0000256" key="5">
    <source>
        <dbReference type="ARBA" id="ARBA00022737"/>
    </source>
</evidence>
<feature type="transmembrane region" description="Helical" evidence="11">
    <location>
        <begin position="122"/>
        <end position="142"/>
    </location>
</feature>
<dbReference type="AlphaFoldDB" id="A0A086T8G7"/>
<feature type="transmembrane region" description="Helical" evidence="11">
    <location>
        <begin position="188"/>
        <end position="210"/>
    </location>
</feature>
<dbReference type="HOGENOM" id="CLU_020019_1_7_1"/>
<evidence type="ECO:0000256" key="7">
    <source>
        <dbReference type="ARBA" id="ARBA00023136"/>
    </source>
</evidence>
<evidence type="ECO:0000256" key="9">
    <source>
        <dbReference type="RuleBase" id="RU000477"/>
    </source>
</evidence>
<sequence length="323" mass="34632">MPNFRSVFTTRQNPDTRIGNRAHAFPDPARNLTVVVVAEFCGTFMFLLLSYIGTQTALNTNDPGQLGSPLLPFSLLYVAASFGTALAVNVWVFYRVSGGMFNPAVTLGLVLVGAVKPIRGVFVFATQIVAAIAAAAVTDGLIPGPLTVGNKLSDGTSIVRGLFLEMFLTSQLVLTVYFLAVEKHRATYLAPIGIGISVFIAHICGTNYTGTSINPARSFGPDVVTSFPGYHWIFWLGPFMGTLLAFGCYTLLKWLEYQTANPGQDAEFVDMANKEAAAPDDATVNHIEKYYPATPGSDTNMNPHGHARTDSGPSRPTTEAGIV</sequence>
<comment type="subcellular location">
    <subcellularLocation>
        <location evidence="1">Membrane</location>
        <topology evidence="1">Multi-pass membrane protein</topology>
    </subcellularLocation>
</comment>
<feature type="transmembrane region" description="Helical" evidence="11">
    <location>
        <begin position="230"/>
        <end position="252"/>
    </location>
</feature>
<dbReference type="PANTHER" id="PTHR19139">
    <property type="entry name" value="AQUAPORIN TRANSPORTER"/>
    <property type="match status" value="1"/>
</dbReference>
<dbReference type="OrthoDB" id="3222at2759"/>
<comment type="catalytic activity">
    <reaction evidence="8">
        <text>H2O(in) = H2O(out)</text>
        <dbReference type="Rhea" id="RHEA:29667"/>
        <dbReference type="ChEBI" id="CHEBI:15377"/>
    </reaction>
</comment>
<organism evidence="12 13">
    <name type="scientific">Hapsidospora chrysogenum (strain ATCC 11550 / CBS 779.69 / DSM 880 / IAM 14645 / JCM 23072 / IMI 49137)</name>
    <name type="common">Acremonium chrysogenum</name>
    <dbReference type="NCBI Taxonomy" id="857340"/>
    <lineage>
        <taxon>Eukaryota</taxon>
        <taxon>Fungi</taxon>
        <taxon>Dikarya</taxon>
        <taxon>Ascomycota</taxon>
        <taxon>Pezizomycotina</taxon>
        <taxon>Sordariomycetes</taxon>
        <taxon>Hypocreomycetidae</taxon>
        <taxon>Hypocreales</taxon>
        <taxon>Bionectriaceae</taxon>
        <taxon>Hapsidospora</taxon>
    </lineage>
</organism>
<dbReference type="STRING" id="857340.A0A086T8G7"/>
<dbReference type="Proteomes" id="UP000029964">
    <property type="component" value="Unassembled WGS sequence"/>
</dbReference>
<dbReference type="Gene3D" id="1.20.1080.10">
    <property type="entry name" value="Glycerol uptake facilitator protein"/>
    <property type="match status" value="1"/>
</dbReference>
<dbReference type="GO" id="GO:0005886">
    <property type="term" value="C:plasma membrane"/>
    <property type="evidence" value="ECO:0007669"/>
    <property type="project" value="TreeGrafter"/>
</dbReference>
<keyword evidence="3 9" id="KW-0813">Transport</keyword>
<dbReference type="SUPFAM" id="SSF81338">
    <property type="entry name" value="Aquaporin-like"/>
    <property type="match status" value="1"/>
</dbReference>
<feature type="transmembrane region" description="Helical" evidence="11">
    <location>
        <begin position="162"/>
        <end position="181"/>
    </location>
</feature>
<dbReference type="PRINTS" id="PR00783">
    <property type="entry name" value="MINTRINSICP"/>
</dbReference>
<keyword evidence="4 9" id="KW-0812">Transmembrane</keyword>